<dbReference type="eggNOG" id="ENOG5032YAF">
    <property type="taxonomic scope" value="Bacteria"/>
</dbReference>
<keyword evidence="4 6" id="KW-1133">Transmembrane helix</keyword>
<reference evidence="8 9" key="1">
    <citation type="journal article" date="2015" name="Genome Announc.">
        <title>Expanding the biotechnology potential of lactobacilli through comparative genomics of 213 strains and associated genera.</title>
        <authorList>
            <person name="Sun Z."/>
            <person name="Harris H.M."/>
            <person name="McCann A."/>
            <person name="Guo C."/>
            <person name="Argimon S."/>
            <person name="Zhang W."/>
            <person name="Yang X."/>
            <person name="Jeffery I.B."/>
            <person name="Cooney J.C."/>
            <person name="Kagawa T.F."/>
            <person name="Liu W."/>
            <person name="Song Y."/>
            <person name="Salvetti E."/>
            <person name="Wrobel A."/>
            <person name="Rasinkangas P."/>
            <person name="Parkhill J."/>
            <person name="Rea M.C."/>
            <person name="O'Sullivan O."/>
            <person name="Ritari J."/>
            <person name="Douillard F.P."/>
            <person name="Paul Ross R."/>
            <person name="Yang R."/>
            <person name="Briner A.E."/>
            <person name="Felis G.E."/>
            <person name="de Vos W.M."/>
            <person name="Barrangou R."/>
            <person name="Klaenhammer T.R."/>
            <person name="Caufield P.W."/>
            <person name="Cui Y."/>
            <person name="Zhang H."/>
            <person name="O'Toole P.W."/>
        </authorList>
    </citation>
    <scope>NUCLEOTIDE SEQUENCE [LARGE SCALE GENOMIC DNA]</scope>
    <source>
        <strain evidence="8 9">DSM 18527</strain>
    </source>
</reference>
<organism evidence="8 9">
    <name type="scientific">Agrilactobacillus composti DSM 18527 = JCM 14202</name>
    <dbReference type="NCBI Taxonomy" id="1423734"/>
    <lineage>
        <taxon>Bacteria</taxon>
        <taxon>Bacillati</taxon>
        <taxon>Bacillota</taxon>
        <taxon>Bacilli</taxon>
        <taxon>Lactobacillales</taxon>
        <taxon>Lactobacillaceae</taxon>
        <taxon>Agrilactobacillus</taxon>
    </lineage>
</organism>
<dbReference type="GO" id="GO:0005886">
    <property type="term" value="C:plasma membrane"/>
    <property type="evidence" value="ECO:0007669"/>
    <property type="project" value="UniProtKB-SubCell"/>
</dbReference>
<name>X0QKN8_9LACO</name>
<evidence type="ECO:0000313" key="9">
    <source>
        <dbReference type="Proteomes" id="UP000051236"/>
    </source>
</evidence>
<dbReference type="STRING" id="1423734.FC83_GL002708"/>
<accession>X0QKN8</accession>
<dbReference type="PATRIC" id="fig|1423734.3.peg.2748"/>
<evidence type="ECO:0000256" key="6">
    <source>
        <dbReference type="SAM" id="Phobius"/>
    </source>
</evidence>
<evidence type="ECO:0000256" key="2">
    <source>
        <dbReference type="ARBA" id="ARBA00022475"/>
    </source>
</evidence>
<keyword evidence="5 6" id="KW-0472">Membrane</keyword>
<keyword evidence="9" id="KW-1185">Reference proteome</keyword>
<comment type="subcellular location">
    <subcellularLocation>
        <location evidence="1">Cell membrane</location>
        <topology evidence="1">Multi-pass membrane protein</topology>
    </subcellularLocation>
</comment>
<comment type="caution">
    <text evidence="8">The sequence shown here is derived from an EMBL/GenBank/DDBJ whole genome shotgun (WGS) entry which is preliminary data.</text>
</comment>
<proteinExistence type="predicted"/>
<evidence type="ECO:0000313" key="8">
    <source>
        <dbReference type="EMBL" id="KRM33655.1"/>
    </source>
</evidence>
<gene>
    <name evidence="8" type="ORF">FC83_GL002708</name>
</gene>
<protein>
    <recommendedName>
        <fullName evidence="7">Cardiolipin synthase N-terminal domain-containing protein</fullName>
    </recommendedName>
</protein>
<evidence type="ECO:0000256" key="5">
    <source>
        <dbReference type="ARBA" id="ARBA00023136"/>
    </source>
</evidence>
<evidence type="ECO:0000256" key="1">
    <source>
        <dbReference type="ARBA" id="ARBA00004651"/>
    </source>
</evidence>
<dbReference type="RefSeq" id="WP_035451782.1">
    <property type="nucleotide sequence ID" value="NZ_AZGA01000046.1"/>
</dbReference>
<dbReference type="Pfam" id="PF13396">
    <property type="entry name" value="PLDc_N"/>
    <property type="match status" value="1"/>
</dbReference>
<evidence type="ECO:0000256" key="4">
    <source>
        <dbReference type="ARBA" id="ARBA00022989"/>
    </source>
</evidence>
<keyword evidence="2" id="KW-1003">Cell membrane</keyword>
<sequence length="73" mass="8565">MNTNWQLLADNLPIFIPLILLELILMVTALVHVLRHPHYRFGNRILWVLIVVFIQIIGPILYFVFGRGDDRRG</sequence>
<keyword evidence="3 6" id="KW-0812">Transmembrane</keyword>
<dbReference type="EMBL" id="AZGA01000046">
    <property type="protein sequence ID" value="KRM33655.1"/>
    <property type="molecule type" value="Genomic_DNA"/>
</dbReference>
<feature type="transmembrane region" description="Helical" evidence="6">
    <location>
        <begin position="45"/>
        <end position="65"/>
    </location>
</feature>
<evidence type="ECO:0000256" key="3">
    <source>
        <dbReference type="ARBA" id="ARBA00022692"/>
    </source>
</evidence>
<dbReference type="Proteomes" id="UP000051236">
    <property type="component" value="Unassembled WGS sequence"/>
</dbReference>
<dbReference type="OrthoDB" id="3243324at2"/>
<evidence type="ECO:0000259" key="7">
    <source>
        <dbReference type="Pfam" id="PF13396"/>
    </source>
</evidence>
<dbReference type="AlphaFoldDB" id="X0QKN8"/>
<feature type="transmembrane region" description="Helical" evidence="6">
    <location>
        <begin position="12"/>
        <end position="33"/>
    </location>
</feature>
<feature type="domain" description="Cardiolipin synthase N-terminal" evidence="7">
    <location>
        <begin position="24"/>
        <end position="67"/>
    </location>
</feature>
<dbReference type="InterPro" id="IPR027379">
    <property type="entry name" value="CLS_N"/>
</dbReference>